<dbReference type="InParanoid" id="Q23JF3"/>
<dbReference type="Proteomes" id="UP000009168">
    <property type="component" value="Unassembled WGS sequence"/>
</dbReference>
<sequence length="1480" mass="171123">MKNQITQDKVQYEGWENKRRSANQDIGQNKSGQQSQYSKGISQAKNLLAVVKLDIGEGQTDVIRVYQGDDIIKVVKNFCQQHELDEKCVVHMVRHITHEINLAQSKETKRQAVQHNHQNEQFLPQDAQQQSIQSSEKEDIQSQTTNSSSKQNYLQFNNPLSPGQAQGINLDQFSSTSTNKSHNKSKEGLVRNNVVEKGLLQQEGEVLDDQLGSDNDNYEIYKNHYFSKNPVDFNPSQSRHKNKEDIKQIQSNSSLNSQEVYQARNSHKVQNEGGQNFKKSQKEYQNISTNYDKSAQQLNQNKKQHQKMQENYEKWHKFIELKNNLNARSREDLKSAINNQSNLNSQNNQQDDKRARSQSQRYQSPMASQHTTSQFYNKNSQLKSDRRHAVSNHQNNSFENTNDFLDEYQILEKIRNEGLLPNNLTKAQQKMVIGNTKFSPKRKQKFLTSGSSGQPSSSSSSYTEKNLKNIATQLSNIEEMNSSISQNTSRIDATNNANFQSSNSLLSSSVNQNILGSNFHQNAQNLHSSTNLNKSNKIDDQILKKHTKVLKTPTRNSNKFDQSHQQVSPLSQRNSIKTSQQVQQQLLGSLQKRVQGIVPLLDIKKAQADNSGKLHTDQHQYSQTQRSPRNIQTQRDNYVNEDPIKISGNLTDRDQKGRQEEQHLKYKNKVPLTIRMKQNGSPDNSHKSSFNISSKLYNQQKQQELNQKNQQESLENNSLLKYLQESSGKSSNQDNIVKVDLESYQRHKKVKTLTPQTDKSHKRDDCYNDYFQNTSQLDKSTDLASSKQSRVKNSSSIHQTQNINERIQKSPIRNNISNLEKQNTTFDVPSGHNISQIHKLLTNGQIQANNSVIHNPSYENNSRKESKVSKNGPFILPGSRVAGNELQARLSPPNKIIQQNQNLIQDQSSSFNHPHHNELLVNRLLRQKEIQKPNETFVNNIIDNSKSSTQQPKEQQKKQDVVINQVNTVKMEFQDFLYQKIFKKMDSDGDGTISVLDVDINSLKTDILEVLQNFLLDLADNGNIKYTFNSFLEYINSKKQMIEALQQIYNKKYLNKMDQAIQHMIQSQTKQIEKLPAQSPKQQFLQKQDQHQLNKILLQQQEQQQQQQIQQQQMYQQQSQQQVYQQQQQQQQQLYQQQQQYQQQLKQQQQHVQSQNKIVNNNQNNIQKTQNQSQIQQSYLPLQQQINQFNEQVLLQQQNQQQQLGKKGNDITFNFIQPPSRNSLQSDQLSQPKLHQEFSFQPKFFTQLDKQQLHQGQQQIQEEDDNNEEDPITHFVDLSSHLKKKNKTTNDQVNQKGFNFQQEQVQNKPIQNKEMNNNLNKNIQSPNQQSNNQNVDHVNFSFSEDPQQSRFVTNTLNIKANHTVQNNVRDINISSQNHSPSFHEQNNSYAGFGSQSYSNSNNNNNPQDNIGQELLVSFSNQSIPFREPSFGNNNNHYNQFLNSHNDNNAQNSQQNQVSAPQIISGRYKNLVQKQFNINTN</sequence>
<feature type="region of interest" description="Disordered" evidence="2">
    <location>
        <begin position="1249"/>
        <end position="1269"/>
    </location>
</feature>
<feature type="compositionally biased region" description="Polar residues" evidence="2">
    <location>
        <begin position="124"/>
        <end position="134"/>
    </location>
</feature>
<evidence type="ECO:0000313" key="3">
    <source>
        <dbReference type="EMBL" id="EAR96551.2"/>
    </source>
</evidence>
<organism evidence="3 4">
    <name type="scientific">Tetrahymena thermophila (strain SB210)</name>
    <dbReference type="NCBI Taxonomy" id="312017"/>
    <lineage>
        <taxon>Eukaryota</taxon>
        <taxon>Sar</taxon>
        <taxon>Alveolata</taxon>
        <taxon>Ciliophora</taxon>
        <taxon>Intramacronucleata</taxon>
        <taxon>Oligohymenophorea</taxon>
        <taxon>Hymenostomatida</taxon>
        <taxon>Tetrahymenina</taxon>
        <taxon>Tetrahymenidae</taxon>
        <taxon>Tetrahymena</taxon>
    </lineage>
</organism>
<protein>
    <recommendedName>
        <fullName evidence="5">EF-hand domain-containing protein</fullName>
    </recommendedName>
</protein>
<accession>Q23JF3</accession>
<dbReference type="KEGG" id="tet:TTHERM_00488210"/>
<name>Q23JF3_TETTS</name>
<feature type="region of interest" description="Disordered" evidence="2">
    <location>
        <begin position="778"/>
        <end position="803"/>
    </location>
</feature>
<feature type="compositionally biased region" description="Low complexity" evidence="2">
    <location>
        <begin position="338"/>
        <end position="349"/>
    </location>
</feature>
<feature type="compositionally biased region" description="Low complexity" evidence="2">
    <location>
        <begin position="449"/>
        <end position="461"/>
    </location>
</feature>
<feature type="compositionally biased region" description="Low complexity" evidence="2">
    <location>
        <begin position="1442"/>
        <end position="1458"/>
    </location>
</feature>
<feature type="region of interest" description="Disordered" evidence="2">
    <location>
        <begin position="338"/>
        <end position="400"/>
    </location>
</feature>
<feature type="coiled-coil region" evidence="1">
    <location>
        <begin position="1098"/>
        <end position="1172"/>
    </location>
</feature>
<feature type="region of interest" description="Disordered" evidence="2">
    <location>
        <begin position="551"/>
        <end position="577"/>
    </location>
</feature>
<feature type="compositionally biased region" description="Low complexity" evidence="2">
    <location>
        <begin position="785"/>
        <end position="796"/>
    </location>
</feature>
<proteinExistence type="predicted"/>
<feature type="compositionally biased region" description="Polar residues" evidence="2">
    <location>
        <begin position="153"/>
        <end position="173"/>
    </location>
</feature>
<keyword evidence="1" id="KW-0175">Coiled coil</keyword>
<feature type="compositionally biased region" description="Polar residues" evidence="2">
    <location>
        <begin position="676"/>
        <end position="690"/>
    </location>
</feature>
<feature type="compositionally biased region" description="Low complexity" evidence="2">
    <location>
        <begin position="1394"/>
        <end position="1405"/>
    </location>
</feature>
<feature type="compositionally biased region" description="Basic and acidic residues" evidence="2">
    <location>
        <begin position="651"/>
        <end position="664"/>
    </location>
</feature>
<evidence type="ECO:0000313" key="4">
    <source>
        <dbReference type="Proteomes" id="UP000009168"/>
    </source>
</evidence>
<evidence type="ECO:0008006" key="5">
    <source>
        <dbReference type="Google" id="ProtNLM"/>
    </source>
</evidence>
<feature type="compositionally biased region" description="Polar residues" evidence="2">
    <location>
        <begin position="1211"/>
        <end position="1230"/>
    </location>
</feature>
<feature type="compositionally biased region" description="Polar residues" evidence="2">
    <location>
        <begin position="1432"/>
        <end position="1441"/>
    </location>
</feature>
<dbReference type="PROSITE" id="PS00018">
    <property type="entry name" value="EF_HAND_1"/>
    <property type="match status" value="1"/>
</dbReference>
<dbReference type="InterPro" id="IPR018247">
    <property type="entry name" value="EF_Hand_1_Ca_BS"/>
</dbReference>
<feature type="region of interest" description="Disordered" evidence="2">
    <location>
        <begin position="124"/>
        <end position="193"/>
    </location>
</feature>
<feature type="region of interest" description="Disordered" evidence="2">
    <location>
        <begin position="1"/>
        <end position="38"/>
    </location>
</feature>
<feature type="compositionally biased region" description="Low complexity" evidence="2">
    <location>
        <begin position="1249"/>
        <end position="1260"/>
    </location>
</feature>
<feature type="region of interest" description="Disordered" evidence="2">
    <location>
        <begin position="1373"/>
        <end position="1409"/>
    </location>
</feature>
<gene>
    <name evidence="3" type="ORF">TTHERM_00488210</name>
</gene>
<feature type="region of interest" description="Disordered" evidence="2">
    <location>
        <begin position="1432"/>
        <end position="1458"/>
    </location>
</feature>
<feature type="region of interest" description="Disordered" evidence="2">
    <location>
        <begin position="435"/>
        <end position="463"/>
    </location>
</feature>
<evidence type="ECO:0000256" key="1">
    <source>
        <dbReference type="SAM" id="Coils"/>
    </source>
</evidence>
<dbReference type="STRING" id="312017.Q23JF3"/>
<evidence type="ECO:0000256" key="2">
    <source>
        <dbReference type="SAM" id="MobiDB-lite"/>
    </source>
</evidence>
<dbReference type="EMBL" id="GG662691">
    <property type="protein sequence ID" value="EAR96551.2"/>
    <property type="molecule type" value="Genomic_DNA"/>
</dbReference>
<feature type="compositionally biased region" description="Basic and acidic residues" evidence="2">
    <location>
        <begin position="609"/>
        <end position="618"/>
    </location>
</feature>
<dbReference type="HOGENOM" id="CLU_251313_0_0_1"/>
<feature type="compositionally biased region" description="Polar residues" evidence="2">
    <location>
        <begin position="619"/>
        <end position="637"/>
    </location>
</feature>
<feature type="compositionally biased region" description="Low complexity" evidence="2">
    <location>
        <begin position="141"/>
        <end position="152"/>
    </location>
</feature>
<dbReference type="GeneID" id="7846907"/>
<feature type="compositionally biased region" description="Polar residues" evidence="2">
    <location>
        <begin position="248"/>
        <end position="264"/>
    </location>
</feature>
<dbReference type="RefSeq" id="XP_001016796.2">
    <property type="nucleotide sequence ID" value="XM_001016796.3"/>
</dbReference>
<feature type="compositionally biased region" description="Polar residues" evidence="2">
    <location>
        <begin position="553"/>
        <end position="577"/>
    </location>
</feature>
<feature type="compositionally biased region" description="Polar residues" evidence="2">
    <location>
        <begin position="23"/>
        <end position="38"/>
    </location>
</feature>
<reference evidence="4" key="1">
    <citation type="journal article" date="2006" name="PLoS Biol.">
        <title>Macronuclear genome sequence of the ciliate Tetrahymena thermophila, a model eukaryote.</title>
        <authorList>
            <person name="Eisen J.A."/>
            <person name="Coyne R.S."/>
            <person name="Wu M."/>
            <person name="Wu D."/>
            <person name="Thiagarajan M."/>
            <person name="Wortman J.R."/>
            <person name="Badger J.H."/>
            <person name="Ren Q."/>
            <person name="Amedeo P."/>
            <person name="Jones K.M."/>
            <person name="Tallon L.J."/>
            <person name="Delcher A.L."/>
            <person name="Salzberg S.L."/>
            <person name="Silva J.C."/>
            <person name="Haas B.J."/>
            <person name="Majoros W.H."/>
            <person name="Farzad M."/>
            <person name="Carlton J.M."/>
            <person name="Smith R.K. Jr."/>
            <person name="Garg J."/>
            <person name="Pearlman R.E."/>
            <person name="Karrer K.M."/>
            <person name="Sun L."/>
            <person name="Manning G."/>
            <person name="Elde N.C."/>
            <person name="Turkewitz A.P."/>
            <person name="Asai D.J."/>
            <person name="Wilkes D.E."/>
            <person name="Wang Y."/>
            <person name="Cai H."/>
            <person name="Collins K."/>
            <person name="Stewart B.A."/>
            <person name="Lee S.R."/>
            <person name="Wilamowska K."/>
            <person name="Weinberg Z."/>
            <person name="Ruzzo W.L."/>
            <person name="Wloga D."/>
            <person name="Gaertig J."/>
            <person name="Frankel J."/>
            <person name="Tsao C.-C."/>
            <person name="Gorovsky M.A."/>
            <person name="Keeling P.J."/>
            <person name="Waller R.F."/>
            <person name="Patron N.J."/>
            <person name="Cherry J.M."/>
            <person name="Stover N.A."/>
            <person name="Krieger C.J."/>
            <person name="del Toro C."/>
            <person name="Ryder H.F."/>
            <person name="Williamson S.C."/>
            <person name="Barbeau R.A."/>
            <person name="Hamilton E.P."/>
            <person name="Orias E."/>
        </authorList>
    </citation>
    <scope>NUCLEOTIDE SEQUENCE [LARGE SCALE GENOMIC DNA]</scope>
    <source>
        <strain evidence="4">SB210</strain>
    </source>
</reference>
<feature type="region of interest" description="Disordered" evidence="2">
    <location>
        <begin position="1210"/>
        <end position="1230"/>
    </location>
</feature>
<feature type="region of interest" description="Disordered" evidence="2">
    <location>
        <begin position="609"/>
        <end position="690"/>
    </location>
</feature>
<feature type="compositionally biased region" description="Polar residues" evidence="2">
    <location>
        <begin position="1373"/>
        <end position="1389"/>
    </location>
</feature>
<keyword evidence="4" id="KW-1185">Reference proteome</keyword>
<feature type="compositionally biased region" description="Polar residues" evidence="2">
    <location>
        <begin position="391"/>
        <end position="400"/>
    </location>
</feature>
<feature type="region of interest" description="Disordered" evidence="2">
    <location>
        <begin position="227"/>
        <end position="277"/>
    </location>
</feature>
<feature type="compositionally biased region" description="Polar residues" evidence="2">
    <location>
        <begin position="357"/>
        <end position="382"/>
    </location>
</feature>